<evidence type="ECO:0000256" key="6">
    <source>
        <dbReference type="ARBA" id="ARBA00022692"/>
    </source>
</evidence>
<evidence type="ECO:0000259" key="13">
    <source>
        <dbReference type="PROSITE" id="PS50111"/>
    </source>
</evidence>
<evidence type="ECO:0000313" key="15">
    <source>
        <dbReference type="EMBL" id="RKJ95369.1"/>
    </source>
</evidence>
<evidence type="ECO:0000256" key="3">
    <source>
        <dbReference type="ARBA" id="ARBA00022481"/>
    </source>
</evidence>
<dbReference type="RefSeq" id="WP_094439226.1">
    <property type="nucleotide sequence ID" value="NZ_NKDB02000003.1"/>
</dbReference>
<dbReference type="InterPro" id="IPR003660">
    <property type="entry name" value="HAMP_dom"/>
</dbReference>
<dbReference type="Gene3D" id="1.10.287.950">
    <property type="entry name" value="Methyl-accepting chemotaxis protein"/>
    <property type="match status" value="1"/>
</dbReference>
<sequence>MQQLLRDITVRRMVICVLLLVSALVAALAFISTRGLLHAEKSLEESHALLTEVSSLRLARNQMLHAQLGLSRQHDSAAARDPGAAAAEAAGIDAALASAREQFAVFVREARPHAPQPLLQALETNFQALLEQGIMKQRALLDAGEEAQAAQHVRAVSLPAGRALDASMARYETYAKEHENRLTQAAHANRNDAMVGTATVLAICLLLVVLGDRYVVHFVKQPLDDIKGHFRRIADGDLTQPIALFGGNCVGQILPYLRDMQGSLITTVGTVREGVVQITGGATEIAAGNTDLSSRTEQQASSLEETAASMEELASTVRNNAQNAAQARGMAEQATATAQRGGSAVQQAVETMRRIADSSRRVDDITTVIDSIAFQTNILALNAAVEAARAGEQGKGFAVVASEVRTLAQRSAAAAKEIKELIAASSATVAEGSRQVEAAGVTMNDILESVRRLSMLVGEIATASHEQAAGIEQVNLAMTQMDQVTQQNAALVEQAAAAAGSLEAQAQHLRQAVAIFRLNEEAAVAAQPYAAVPRLAAAHA</sequence>
<comment type="caution">
    <text evidence="15">The sequence shown here is derived from an EMBL/GenBank/DDBJ whole genome shotgun (WGS) entry which is preliminary data.</text>
</comment>
<dbReference type="SMART" id="SM00283">
    <property type="entry name" value="MA"/>
    <property type="match status" value="1"/>
</dbReference>
<dbReference type="SMART" id="SM00304">
    <property type="entry name" value="HAMP"/>
    <property type="match status" value="1"/>
</dbReference>
<evidence type="ECO:0000256" key="5">
    <source>
        <dbReference type="ARBA" id="ARBA00022519"/>
    </source>
</evidence>
<evidence type="ECO:0000256" key="9">
    <source>
        <dbReference type="ARBA" id="ARBA00023224"/>
    </source>
</evidence>
<comment type="similarity">
    <text evidence="10">Belongs to the methyl-accepting chemotaxis (MCP) protein family.</text>
</comment>
<dbReference type="PANTHER" id="PTHR43531">
    <property type="entry name" value="PROTEIN ICFG"/>
    <property type="match status" value="1"/>
</dbReference>
<dbReference type="SUPFAM" id="SSF58104">
    <property type="entry name" value="Methyl-accepting chemotaxis protein (MCP) signaling domain"/>
    <property type="match status" value="1"/>
</dbReference>
<keyword evidence="5" id="KW-0997">Cell inner membrane</keyword>
<evidence type="ECO:0000256" key="4">
    <source>
        <dbReference type="ARBA" id="ARBA00022500"/>
    </source>
</evidence>
<feature type="coiled-coil region" evidence="12">
    <location>
        <begin position="293"/>
        <end position="320"/>
    </location>
</feature>
<comment type="subcellular location">
    <subcellularLocation>
        <location evidence="1">Cell inner membrane</location>
        <topology evidence="1">Multi-pass membrane protein</topology>
    </subcellularLocation>
</comment>
<dbReference type="InterPro" id="IPR051310">
    <property type="entry name" value="MCP_chemotaxis"/>
</dbReference>
<dbReference type="SUPFAM" id="SSF47170">
    <property type="entry name" value="Aspartate receptor, ligand-binding domain"/>
    <property type="match status" value="1"/>
</dbReference>
<dbReference type="GO" id="GO:0004888">
    <property type="term" value="F:transmembrane signaling receptor activity"/>
    <property type="evidence" value="ECO:0007669"/>
    <property type="project" value="InterPro"/>
</dbReference>
<keyword evidence="8" id="KW-0472">Membrane</keyword>
<gene>
    <name evidence="15" type="ORF">CE154_015635</name>
</gene>
<evidence type="ECO:0000256" key="10">
    <source>
        <dbReference type="ARBA" id="ARBA00029447"/>
    </source>
</evidence>
<dbReference type="Pfam" id="PF00015">
    <property type="entry name" value="MCPsignal"/>
    <property type="match status" value="1"/>
</dbReference>
<dbReference type="FunFam" id="1.10.287.950:FF:000001">
    <property type="entry name" value="Methyl-accepting chemotaxis sensory transducer"/>
    <property type="match status" value="1"/>
</dbReference>
<dbReference type="InterPro" id="IPR004089">
    <property type="entry name" value="MCPsignal_dom"/>
</dbReference>
<dbReference type="Proteomes" id="UP000216225">
    <property type="component" value="Unassembled WGS sequence"/>
</dbReference>
<evidence type="ECO:0000256" key="7">
    <source>
        <dbReference type="ARBA" id="ARBA00022989"/>
    </source>
</evidence>
<dbReference type="GO" id="GO:0007165">
    <property type="term" value="P:signal transduction"/>
    <property type="evidence" value="ECO:0007669"/>
    <property type="project" value="UniProtKB-KW"/>
</dbReference>
<evidence type="ECO:0000256" key="12">
    <source>
        <dbReference type="SAM" id="Coils"/>
    </source>
</evidence>
<dbReference type="InterPro" id="IPR035440">
    <property type="entry name" value="4HB_MCP_dom_sf"/>
</dbReference>
<keyword evidence="2" id="KW-1003">Cell membrane</keyword>
<dbReference type="PRINTS" id="PR00260">
    <property type="entry name" value="CHEMTRNSDUCR"/>
</dbReference>
<evidence type="ECO:0000313" key="16">
    <source>
        <dbReference type="Proteomes" id="UP000216225"/>
    </source>
</evidence>
<keyword evidence="12" id="KW-0175">Coiled coil</keyword>
<dbReference type="PROSITE" id="PS50885">
    <property type="entry name" value="HAMP"/>
    <property type="match status" value="1"/>
</dbReference>
<dbReference type="PROSITE" id="PS50111">
    <property type="entry name" value="CHEMOTAXIS_TRANSDUC_2"/>
    <property type="match status" value="1"/>
</dbReference>
<evidence type="ECO:0000259" key="14">
    <source>
        <dbReference type="PROSITE" id="PS50885"/>
    </source>
</evidence>
<organism evidence="15 16">
    <name type="scientific">Alicycliphilus denitrificans</name>
    <dbReference type="NCBI Taxonomy" id="179636"/>
    <lineage>
        <taxon>Bacteria</taxon>
        <taxon>Pseudomonadati</taxon>
        <taxon>Pseudomonadota</taxon>
        <taxon>Betaproteobacteria</taxon>
        <taxon>Burkholderiales</taxon>
        <taxon>Comamonadaceae</taxon>
        <taxon>Alicycliphilus</taxon>
    </lineage>
</organism>
<keyword evidence="9 11" id="KW-0807">Transducer</keyword>
<dbReference type="EMBL" id="NKDB02000003">
    <property type="protein sequence ID" value="RKJ95369.1"/>
    <property type="molecule type" value="Genomic_DNA"/>
</dbReference>
<evidence type="ECO:0000256" key="8">
    <source>
        <dbReference type="ARBA" id="ARBA00023136"/>
    </source>
</evidence>
<keyword evidence="6" id="KW-0812">Transmembrane</keyword>
<dbReference type="InterPro" id="IPR003122">
    <property type="entry name" value="Tar_rcpt_lig-bd"/>
</dbReference>
<dbReference type="CDD" id="cd11386">
    <property type="entry name" value="MCP_signal"/>
    <property type="match status" value="1"/>
</dbReference>
<keyword evidence="7" id="KW-1133">Transmembrane helix</keyword>
<reference evidence="15 16" key="1">
    <citation type="submission" date="2018-09" db="EMBL/GenBank/DDBJ databases">
        <title>Genome comparison of Alicycliphilus sp. BQ1, a polyurethanolytic bacterium, with its closest phylogenetic relatives Alicycliphilus denitrificans BC and K601, unable to attack polyurethane.</title>
        <authorList>
            <person name="Loza-Tavera H."/>
            <person name="Lozano L."/>
            <person name="Cevallos M."/>
            <person name="Maya-Lucas O."/>
            <person name="Garcia-Mena J."/>
            <person name="Hernandez J."/>
        </authorList>
    </citation>
    <scope>NUCLEOTIDE SEQUENCE [LARGE SCALE GENOMIC DNA]</scope>
    <source>
        <strain evidence="15 16">BQ1</strain>
    </source>
</reference>
<keyword evidence="3" id="KW-0488">Methylation</keyword>
<evidence type="ECO:0000256" key="1">
    <source>
        <dbReference type="ARBA" id="ARBA00004429"/>
    </source>
</evidence>
<dbReference type="GO" id="GO:0005886">
    <property type="term" value="C:plasma membrane"/>
    <property type="evidence" value="ECO:0007669"/>
    <property type="project" value="UniProtKB-SubCell"/>
</dbReference>
<dbReference type="GO" id="GO:0006935">
    <property type="term" value="P:chemotaxis"/>
    <property type="evidence" value="ECO:0007669"/>
    <property type="project" value="UniProtKB-KW"/>
</dbReference>
<dbReference type="Pfam" id="PF02203">
    <property type="entry name" value="TarH"/>
    <property type="match status" value="1"/>
</dbReference>
<evidence type="ECO:0000256" key="2">
    <source>
        <dbReference type="ARBA" id="ARBA00022475"/>
    </source>
</evidence>
<feature type="domain" description="HAMP" evidence="14">
    <location>
        <begin position="217"/>
        <end position="269"/>
    </location>
</feature>
<proteinExistence type="inferred from homology"/>
<name>A0A3R7FDP6_9BURK</name>
<feature type="domain" description="Methyl-accepting transducer" evidence="13">
    <location>
        <begin position="274"/>
        <end position="503"/>
    </location>
</feature>
<dbReference type="Pfam" id="PF00672">
    <property type="entry name" value="HAMP"/>
    <property type="match status" value="1"/>
</dbReference>
<keyword evidence="4" id="KW-0145">Chemotaxis</keyword>
<dbReference type="PANTHER" id="PTHR43531:SF14">
    <property type="entry name" value="METHYL-ACCEPTING CHEMOTAXIS PROTEIN I-RELATED"/>
    <property type="match status" value="1"/>
</dbReference>
<accession>A0A3R7FDP6</accession>
<protein>
    <submittedName>
        <fullName evidence="15">Methyl-accepting chemotaxis protein</fullName>
    </submittedName>
</protein>
<dbReference type="AlphaFoldDB" id="A0A3R7FDP6"/>
<evidence type="ECO:0000256" key="11">
    <source>
        <dbReference type="PROSITE-ProRule" id="PRU00284"/>
    </source>
</evidence>
<dbReference type="InterPro" id="IPR004090">
    <property type="entry name" value="Chemotax_Me-accpt_rcpt"/>
</dbReference>